<dbReference type="AlphaFoldDB" id="A0A839K354"/>
<protein>
    <submittedName>
        <fullName evidence="1">DNA alkylation repair protein</fullName>
    </submittedName>
</protein>
<dbReference type="Proteomes" id="UP000574276">
    <property type="component" value="Unassembled WGS sequence"/>
</dbReference>
<dbReference type="Pfam" id="PF08713">
    <property type="entry name" value="DNA_alkylation"/>
    <property type="match status" value="1"/>
</dbReference>
<keyword evidence="2" id="KW-1185">Reference proteome</keyword>
<dbReference type="PANTHER" id="PTHR34070">
    <property type="entry name" value="ARMADILLO-TYPE FOLD"/>
    <property type="match status" value="1"/>
</dbReference>
<sequence>MDLTIREQLNHLADEKYRVFSSSLLPGRENILGVRLPLLQKMASDIAKGDWQGYLAKAEDNTFEEVMLQGLVIGKLKGNIEEILVLVEQFIPKIDCWSICDSFCSGLKITRSHKERVWEFIQPYLESNKEYEVRFGVVMLINYFISSEYAPFAFQHFDRIKLDEYYVKMAVAWAISIYYIQLPEITMEYLKNNDLDDFTYNKALQKITESRQIDQHTKQIIKEMKRK</sequence>
<reference evidence="1 2" key="1">
    <citation type="submission" date="2020-07" db="EMBL/GenBank/DDBJ databases">
        <title>Characterization and genome sequencing of isolate MD1, a novel member within the family Lachnospiraceae.</title>
        <authorList>
            <person name="Rettenmaier R."/>
            <person name="Di Bello L."/>
            <person name="Zinser C."/>
            <person name="Scheitz K."/>
            <person name="Liebl W."/>
            <person name="Zverlov V."/>
        </authorList>
    </citation>
    <scope>NUCLEOTIDE SEQUENCE [LARGE SCALE GENOMIC DNA]</scope>
    <source>
        <strain evidence="1 2">MD1</strain>
    </source>
</reference>
<gene>
    <name evidence="1" type="ORF">H0486_15790</name>
</gene>
<proteinExistence type="predicted"/>
<dbReference type="RefSeq" id="WP_228353923.1">
    <property type="nucleotide sequence ID" value="NZ_JACEGA010000001.1"/>
</dbReference>
<name>A0A839K354_9FIRM</name>
<accession>A0A839K354</accession>
<dbReference type="EMBL" id="JACEGA010000001">
    <property type="protein sequence ID" value="MBB2184343.1"/>
    <property type="molecule type" value="Genomic_DNA"/>
</dbReference>
<dbReference type="Gene3D" id="1.25.10.90">
    <property type="match status" value="1"/>
</dbReference>
<comment type="caution">
    <text evidence="1">The sequence shown here is derived from an EMBL/GenBank/DDBJ whole genome shotgun (WGS) entry which is preliminary data.</text>
</comment>
<dbReference type="InterPro" id="IPR016024">
    <property type="entry name" value="ARM-type_fold"/>
</dbReference>
<evidence type="ECO:0000313" key="1">
    <source>
        <dbReference type="EMBL" id="MBB2184343.1"/>
    </source>
</evidence>
<organism evidence="1 2">
    <name type="scientific">Variimorphobacter saccharofermentans</name>
    <dbReference type="NCBI Taxonomy" id="2755051"/>
    <lineage>
        <taxon>Bacteria</taxon>
        <taxon>Bacillati</taxon>
        <taxon>Bacillota</taxon>
        <taxon>Clostridia</taxon>
        <taxon>Lachnospirales</taxon>
        <taxon>Lachnospiraceae</taxon>
        <taxon>Variimorphobacter</taxon>
    </lineage>
</organism>
<dbReference type="InterPro" id="IPR014825">
    <property type="entry name" value="DNA_alkylation"/>
</dbReference>
<evidence type="ECO:0000313" key="2">
    <source>
        <dbReference type="Proteomes" id="UP000574276"/>
    </source>
</evidence>
<dbReference type="CDD" id="cd06561">
    <property type="entry name" value="AlkD_like"/>
    <property type="match status" value="1"/>
</dbReference>
<dbReference type="SUPFAM" id="SSF48371">
    <property type="entry name" value="ARM repeat"/>
    <property type="match status" value="1"/>
</dbReference>
<dbReference type="PANTHER" id="PTHR34070:SF1">
    <property type="entry name" value="DNA ALKYLATION REPAIR PROTEIN"/>
    <property type="match status" value="1"/>
</dbReference>